<keyword evidence="5" id="KW-0677">Repeat</keyword>
<dbReference type="InterPro" id="IPR000980">
    <property type="entry name" value="SH2"/>
</dbReference>
<feature type="domain" description="Calponin-homology (CH)" evidence="16">
    <location>
        <begin position="3"/>
        <end position="123"/>
    </location>
</feature>
<dbReference type="Pfam" id="PF00130">
    <property type="entry name" value="C1_1"/>
    <property type="match status" value="1"/>
</dbReference>
<dbReference type="OrthoDB" id="5340910at2759"/>
<reference evidence="19" key="1">
    <citation type="submission" date="2015-02" db="EMBL/GenBank/DDBJ databases">
        <title>Genome sequencing for Strongylocentrotus purpuratus.</title>
        <authorList>
            <person name="Murali S."/>
            <person name="Liu Y."/>
            <person name="Vee V."/>
            <person name="English A."/>
            <person name="Wang M."/>
            <person name="Skinner E."/>
            <person name="Han Y."/>
            <person name="Muzny D.M."/>
            <person name="Worley K.C."/>
            <person name="Gibbs R.A."/>
        </authorList>
    </citation>
    <scope>NUCLEOTIDE SEQUENCE</scope>
</reference>
<dbReference type="SUPFAM" id="SSF50044">
    <property type="entry name" value="SH3-domain"/>
    <property type="match status" value="1"/>
</dbReference>
<evidence type="ECO:0000259" key="14">
    <source>
        <dbReference type="PROSITE" id="PS50003"/>
    </source>
</evidence>
<dbReference type="KEGG" id="spu:582411"/>
<dbReference type="Gene3D" id="3.30.60.20">
    <property type="match status" value="1"/>
</dbReference>
<feature type="domain" description="DH" evidence="15">
    <location>
        <begin position="197"/>
        <end position="375"/>
    </location>
</feature>
<dbReference type="InterPro" id="IPR001452">
    <property type="entry name" value="SH3_domain"/>
</dbReference>
<dbReference type="InterPro" id="IPR001715">
    <property type="entry name" value="CH_dom"/>
</dbReference>
<evidence type="ECO:0000313" key="19">
    <source>
        <dbReference type="Proteomes" id="UP000007110"/>
    </source>
</evidence>
<keyword evidence="19" id="KW-1185">Reference proteome</keyword>
<evidence type="ECO:0000256" key="11">
    <source>
        <dbReference type="SAM" id="MobiDB-lite"/>
    </source>
</evidence>
<evidence type="ECO:0000256" key="1">
    <source>
        <dbReference type="ARBA" id="ARBA00022443"/>
    </source>
</evidence>
<evidence type="ECO:0000256" key="10">
    <source>
        <dbReference type="PROSITE-ProRule" id="PRU00192"/>
    </source>
</evidence>
<dbReference type="PRINTS" id="PR00452">
    <property type="entry name" value="SH3DOMAIN"/>
</dbReference>
<dbReference type="PROSITE" id="PS00741">
    <property type="entry name" value="DH_1"/>
    <property type="match status" value="1"/>
</dbReference>
<dbReference type="PROSITE" id="PS50010">
    <property type="entry name" value="DH_2"/>
    <property type="match status" value="1"/>
</dbReference>
<dbReference type="InterPro" id="IPR036872">
    <property type="entry name" value="CH_dom_sf"/>
</dbReference>
<dbReference type="Gene3D" id="2.30.29.30">
    <property type="entry name" value="Pleckstrin-homology domain (PH domain)/Phosphotyrosine-binding domain (PTB)"/>
    <property type="match status" value="1"/>
</dbReference>
<dbReference type="CDD" id="cd01223">
    <property type="entry name" value="PH_Vav"/>
    <property type="match status" value="1"/>
</dbReference>
<dbReference type="CDD" id="cd21201">
    <property type="entry name" value="CH_VAV"/>
    <property type="match status" value="1"/>
</dbReference>
<dbReference type="Pfam" id="PF00017">
    <property type="entry name" value="SH2"/>
    <property type="match status" value="1"/>
</dbReference>
<evidence type="ECO:0000256" key="4">
    <source>
        <dbReference type="ARBA" id="ARBA00022723"/>
    </source>
</evidence>
<evidence type="ECO:0000256" key="8">
    <source>
        <dbReference type="ARBA" id="ARBA00022999"/>
    </source>
</evidence>
<evidence type="ECO:0000256" key="6">
    <source>
        <dbReference type="ARBA" id="ARBA00022771"/>
    </source>
</evidence>
<dbReference type="InterPro" id="IPR036860">
    <property type="entry name" value="SH2_dom_sf"/>
</dbReference>
<dbReference type="Gene3D" id="1.10.418.10">
    <property type="entry name" value="Calponin-like domain"/>
    <property type="match status" value="1"/>
</dbReference>
<dbReference type="CDD" id="cd20810">
    <property type="entry name" value="C1_VAV"/>
    <property type="match status" value="1"/>
</dbReference>
<dbReference type="Proteomes" id="UP000007110">
    <property type="component" value="Unassembled WGS sequence"/>
</dbReference>
<keyword evidence="2" id="KW-0597">Phosphoprotein</keyword>
<dbReference type="SMART" id="SM00252">
    <property type="entry name" value="SH2"/>
    <property type="match status" value="1"/>
</dbReference>
<dbReference type="GO" id="GO:0008270">
    <property type="term" value="F:zinc ion binding"/>
    <property type="evidence" value="ECO:0007669"/>
    <property type="project" value="UniProtKB-KW"/>
</dbReference>
<keyword evidence="8 9" id="KW-0727">SH2 domain</keyword>
<dbReference type="InParanoid" id="A0A7M7PMI4"/>
<keyword evidence="4" id="KW-0479">Metal-binding</keyword>
<feature type="region of interest" description="Disordered" evidence="11">
    <location>
        <begin position="789"/>
        <end position="815"/>
    </location>
</feature>
<dbReference type="PROSITE" id="PS50021">
    <property type="entry name" value="CH"/>
    <property type="match status" value="1"/>
</dbReference>
<dbReference type="PANTHER" id="PTHR45818:SF3">
    <property type="entry name" value="PROTEIN VAV"/>
    <property type="match status" value="1"/>
</dbReference>
<dbReference type="InterPro" id="IPR001849">
    <property type="entry name" value="PH_domain"/>
</dbReference>
<dbReference type="OMA" id="LELACIH"/>
<dbReference type="InterPro" id="IPR011993">
    <property type="entry name" value="PH-like_dom_sf"/>
</dbReference>
<evidence type="ECO:0000313" key="18">
    <source>
        <dbReference type="EnsemblMetazoa" id="XP_030853287"/>
    </source>
</evidence>
<dbReference type="EnsemblMetazoa" id="XM_030997427">
    <property type="protein sequence ID" value="XP_030853287"/>
    <property type="gene ID" value="LOC582411"/>
</dbReference>
<evidence type="ECO:0000256" key="3">
    <source>
        <dbReference type="ARBA" id="ARBA00022658"/>
    </source>
</evidence>
<dbReference type="Gene3D" id="3.30.505.10">
    <property type="entry name" value="SH2 domain"/>
    <property type="match status" value="1"/>
</dbReference>
<keyword evidence="7" id="KW-0862">Zinc</keyword>
<evidence type="ECO:0000259" key="13">
    <source>
        <dbReference type="PROSITE" id="PS50002"/>
    </source>
</evidence>
<feature type="domain" description="SH2" evidence="12">
    <location>
        <begin position="694"/>
        <end position="784"/>
    </location>
</feature>
<evidence type="ECO:0000256" key="2">
    <source>
        <dbReference type="ARBA" id="ARBA00022553"/>
    </source>
</evidence>
<dbReference type="SUPFAM" id="SSF47576">
    <property type="entry name" value="Calponin-homology domain, CH-domain"/>
    <property type="match status" value="1"/>
</dbReference>
<evidence type="ECO:0000256" key="9">
    <source>
        <dbReference type="PROSITE-ProRule" id="PRU00191"/>
    </source>
</evidence>
<dbReference type="Gene3D" id="1.20.900.10">
    <property type="entry name" value="Dbl homology (DH) domain"/>
    <property type="match status" value="1"/>
</dbReference>
<accession>A0A7M7PMI4</accession>
<protein>
    <submittedName>
        <fullName evidence="18">Uncharacterized protein</fullName>
    </submittedName>
</protein>
<dbReference type="SMART" id="SM00326">
    <property type="entry name" value="SH3"/>
    <property type="match status" value="2"/>
</dbReference>
<dbReference type="GO" id="GO:0007264">
    <property type="term" value="P:small GTPase-mediated signal transduction"/>
    <property type="evidence" value="ECO:0000318"/>
    <property type="project" value="GO_Central"/>
</dbReference>
<dbReference type="InterPro" id="IPR055251">
    <property type="entry name" value="SOS1_NGEF_PH"/>
</dbReference>
<dbReference type="SMART" id="SM00109">
    <property type="entry name" value="C1"/>
    <property type="match status" value="1"/>
</dbReference>
<dbReference type="InterPro" id="IPR036028">
    <property type="entry name" value="SH3-like_dom_sf"/>
</dbReference>
<dbReference type="PRINTS" id="PR00401">
    <property type="entry name" value="SH2DOMAIN"/>
</dbReference>
<dbReference type="SMART" id="SM00033">
    <property type="entry name" value="CH"/>
    <property type="match status" value="1"/>
</dbReference>
<dbReference type="SMART" id="SM00233">
    <property type="entry name" value="PH"/>
    <property type="match status" value="1"/>
</dbReference>
<keyword evidence="3" id="KW-0344">Guanine-nucleotide releasing factor</keyword>
<dbReference type="SMART" id="SM00325">
    <property type="entry name" value="RhoGEF"/>
    <property type="match status" value="1"/>
</dbReference>
<evidence type="ECO:0000256" key="5">
    <source>
        <dbReference type="ARBA" id="ARBA00022737"/>
    </source>
</evidence>
<dbReference type="Pfam" id="PF22697">
    <property type="entry name" value="SOS1_NGEF_PH"/>
    <property type="match status" value="1"/>
</dbReference>
<keyword evidence="1 10" id="KW-0728">SH3 domain</keyword>
<name>A0A7M7PMI4_STRPU</name>
<feature type="domain" description="PH" evidence="14">
    <location>
        <begin position="405"/>
        <end position="521"/>
    </location>
</feature>
<dbReference type="InterPro" id="IPR002219">
    <property type="entry name" value="PKC_DAG/PE"/>
</dbReference>
<dbReference type="InterPro" id="IPR000219">
    <property type="entry name" value="DH_dom"/>
</dbReference>
<dbReference type="Gene3D" id="2.30.30.40">
    <property type="entry name" value="SH3 Domains"/>
    <property type="match status" value="1"/>
</dbReference>
<dbReference type="SUPFAM" id="SSF48065">
    <property type="entry name" value="DBL homology domain (DH-domain)"/>
    <property type="match status" value="1"/>
</dbReference>
<dbReference type="PROSITE" id="PS50001">
    <property type="entry name" value="SH2"/>
    <property type="match status" value="1"/>
</dbReference>
<evidence type="ECO:0000259" key="17">
    <source>
        <dbReference type="PROSITE" id="PS50081"/>
    </source>
</evidence>
<dbReference type="GO" id="GO:0005737">
    <property type="term" value="C:cytoplasm"/>
    <property type="evidence" value="ECO:0000318"/>
    <property type="project" value="GO_Central"/>
</dbReference>
<dbReference type="GO" id="GO:0005085">
    <property type="term" value="F:guanyl-nucleotide exchange factor activity"/>
    <property type="evidence" value="ECO:0000318"/>
    <property type="project" value="GO_Central"/>
</dbReference>
<proteinExistence type="predicted"/>
<dbReference type="CDD" id="cd00160">
    <property type="entry name" value="RhoGEF"/>
    <property type="match status" value="1"/>
</dbReference>
<feature type="domain" description="Phorbol-ester/DAG-type" evidence="17">
    <location>
        <begin position="530"/>
        <end position="581"/>
    </location>
</feature>
<dbReference type="SUPFAM" id="SSF55550">
    <property type="entry name" value="SH2 domain"/>
    <property type="match status" value="1"/>
</dbReference>
<organism evidence="18 19">
    <name type="scientific">Strongylocentrotus purpuratus</name>
    <name type="common">Purple sea urchin</name>
    <dbReference type="NCBI Taxonomy" id="7668"/>
    <lineage>
        <taxon>Eukaryota</taxon>
        <taxon>Metazoa</taxon>
        <taxon>Echinodermata</taxon>
        <taxon>Eleutherozoa</taxon>
        <taxon>Echinozoa</taxon>
        <taxon>Echinoidea</taxon>
        <taxon>Euechinoidea</taxon>
        <taxon>Echinacea</taxon>
        <taxon>Camarodonta</taxon>
        <taxon>Echinidea</taxon>
        <taxon>Strongylocentrotidae</taxon>
        <taxon>Strongylocentrotus</taxon>
    </lineage>
</organism>
<keyword evidence="6" id="KW-0863">Zinc-finger</keyword>
<dbReference type="PROSITE" id="PS50081">
    <property type="entry name" value="ZF_DAG_PE_2"/>
    <property type="match status" value="1"/>
</dbReference>
<dbReference type="InterPro" id="IPR035899">
    <property type="entry name" value="DBL_dom_sf"/>
</dbReference>
<dbReference type="InterPro" id="IPR037832">
    <property type="entry name" value="PH_Vav"/>
</dbReference>
<dbReference type="AlphaFoldDB" id="A0A7M7PMI4"/>
<dbReference type="InterPro" id="IPR001331">
    <property type="entry name" value="GDS_CDC24_CS"/>
</dbReference>
<evidence type="ECO:0000259" key="12">
    <source>
        <dbReference type="PROSITE" id="PS50001"/>
    </source>
</evidence>
<dbReference type="SUPFAM" id="SSF50729">
    <property type="entry name" value="PH domain-like"/>
    <property type="match status" value="1"/>
</dbReference>
<evidence type="ECO:0000256" key="7">
    <source>
        <dbReference type="ARBA" id="ARBA00022833"/>
    </source>
</evidence>
<reference evidence="18" key="2">
    <citation type="submission" date="2021-01" db="UniProtKB">
        <authorList>
            <consortium name="EnsemblMetazoa"/>
        </authorList>
    </citation>
    <scope>IDENTIFICATION</scope>
</reference>
<dbReference type="Pfam" id="PF00018">
    <property type="entry name" value="SH3_1"/>
    <property type="match status" value="1"/>
</dbReference>
<dbReference type="PROSITE" id="PS00479">
    <property type="entry name" value="ZF_DAG_PE_1"/>
    <property type="match status" value="1"/>
</dbReference>
<evidence type="ECO:0000259" key="15">
    <source>
        <dbReference type="PROSITE" id="PS50010"/>
    </source>
</evidence>
<dbReference type="RefSeq" id="XP_030853287.1">
    <property type="nucleotide sequence ID" value="XM_030997427.1"/>
</dbReference>
<evidence type="ECO:0000259" key="16">
    <source>
        <dbReference type="PROSITE" id="PS50021"/>
    </source>
</evidence>
<dbReference type="PROSITE" id="PS50002">
    <property type="entry name" value="SH3"/>
    <property type="match status" value="1"/>
</dbReference>
<sequence length="890" mass="101556">MAMESWRLCARWLVECGVLPFDHRIMNQDAEVFDLGQTLRDGVILCHLLNHIKPGSIDTLELSNIRSQTSQFLCMKNIRTFLRACSRVFKIREADFFDPAWLFQMSNFGSLIDLLSKLSQADDAIRMGAQPFKTEQEDIYGGLEDLADEHDLANEGDIYDTVDEDEGDKIYDDLVNIRRELTSHRTQQRQSEPKTAKRDFCRTEIVETEGKYVEALSMLCEQFIKPLKKILDRSDIDKIFLNIEELLRRHRGFLRDLEDAFRRPTPTMAHAFKKHKPDFLIYGFYCAHMLGAQNHIEKVSNNPQIRAKIEEFERKANDRKFRLRDLLSVPMQRILKYHLLLKELVKSTDKQHTERKELDEALDEMQDVSMFVNEVKRDHELMQTNDSIQASLVSYRGESLNSYGRNQKDGELKIRVTGAKKNAAQTRYCFLFDKVLLVCKSGGRLNVEKLWGQESHEYNDTIDLTQYNVENNLPSGRSGRWNFCFHLTAKDKTGSRSNIEVYCKTEEMMLRWVEGIRLAQDNILPRTTKGHTVEYTSFKESTTCDSCSKLLRGLFFQGYKCTTCGISVHKECISSNHTSYCKDQSGGKSNAPSMFTGQQLRVSRSYKGAPMPPNGEQPLIVSGGSQVVVLENIGSDWKRVKMLSPPNQIGIVPSVYLMENYEPVDISPPQGFRQQPPTQTPKAPEVSDLFQYPWFIGEMERDKANDLLITKPGCFLLRKSKRGYAVSLEHEGNIKHMKVVMENNQFGLAEQTTFSSLQEMINHYGTNSLVSVFRGLNAYLRKPYRGGTMPLTENGAGPNPEAEPPTSLGAGSNSQAILTGGRNKRYNVTGQAKAMYDFSARDTRELTLRENEMVAIISKAGGHRGWWKGCIGDRVGYFPSTYVEEIDVPS</sequence>
<dbReference type="Pfam" id="PF00621">
    <property type="entry name" value="RhoGEF"/>
    <property type="match status" value="1"/>
</dbReference>
<dbReference type="Pfam" id="PF00307">
    <property type="entry name" value="CH"/>
    <property type="match status" value="1"/>
</dbReference>
<feature type="domain" description="SH3" evidence="13">
    <location>
        <begin position="827"/>
        <end position="888"/>
    </location>
</feature>
<dbReference type="PANTHER" id="PTHR45818">
    <property type="entry name" value="PROTEIN VAV"/>
    <property type="match status" value="1"/>
</dbReference>
<dbReference type="PROSITE" id="PS50003">
    <property type="entry name" value="PH_DOMAIN"/>
    <property type="match status" value="1"/>
</dbReference>
<dbReference type="GO" id="GO:0016477">
    <property type="term" value="P:cell migration"/>
    <property type="evidence" value="ECO:0000318"/>
    <property type="project" value="GO_Central"/>
</dbReference>
<dbReference type="GeneID" id="582411"/>